<proteinExistence type="predicted"/>
<comment type="caution">
    <text evidence="1">The sequence shown here is derived from an EMBL/GenBank/DDBJ whole genome shotgun (WGS) entry which is preliminary data.</text>
</comment>
<evidence type="ECO:0000313" key="1">
    <source>
        <dbReference type="EMBL" id="KAK7290312.1"/>
    </source>
</evidence>
<organism evidence="1 2">
    <name type="scientific">Crotalaria pallida</name>
    <name type="common">Smooth rattlebox</name>
    <name type="synonym">Crotalaria striata</name>
    <dbReference type="NCBI Taxonomy" id="3830"/>
    <lineage>
        <taxon>Eukaryota</taxon>
        <taxon>Viridiplantae</taxon>
        <taxon>Streptophyta</taxon>
        <taxon>Embryophyta</taxon>
        <taxon>Tracheophyta</taxon>
        <taxon>Spermatophyta</taxon>
        <taxon>Magnoliopsida</taxon>
        <taxon>eudicotyledons</taxon>
        <taxon>Gunneridae</taxon>
        <taxon>Pentapetalae</taxon>
        <taxon>rosids</taxon>
        <taxon>fabids</taxon>
        <taxon>Fabales</taxon>
        <taxon>Fabaceae</taxon>
        <taxon>Papilionoideae</taxon>
        <taxon>50 kb inversion clade</taxon>
        <taxon>genistoids sensu lato</taxon>
        <taxon>core genistoids</taxon>
        <taxon>Crotalarieae</taxon>
        <taxon>Crotalaria</taxon>
    </lineage>
</organism>
<gene>
    <name evidence="1" type="ORF">RIF29_04633</name>
</gene>
<protein>
    <submittedName>
        <fullName evidence="1">Uncharacterized protein</fullName>
    </submittedName>
</protein>
<evidence type="ECO:0000313" key="2">
    <source>
        <dbReference type="Proteomes" id="UP001372338"/>
    </source>
</evidence>
<accession>A0AAN9PA57</accession>
<keyword evidence="2" id="KW-1185">Reference proteome</keyword>
<dbReference type="Proteomes" id="UP001372338">
    <property type="component" value="Unassembled WGS sequence"/>
</dbReference>
<dbReference type="AlphaFoldDB" id="A0AAN9PA57"/>
<reference evidence="1 2" key="1">
    <citation type="submission" date="2024-01" db="EMBL/GenBank/DDBJ databases">
        <title>The genomes of 5 underutilized Papilionoideae crops provide insights into root nodulation and disease resistanc.</title>
        <authorList>
            <person name="Yuan L."/>
        </authorList>
    </citation>
    <scope>NUCLEOTIDE SEQUENCE [LARGE SCALE GENOMIC DNA]</scope>
    <source>
        <strain evidence="1">ZHUSHIDOU_FW_LH</strain>
        <tissue evidence="1">Leaf</tissue>
    </source>
</reference>
<dbReference type="EMBL" id="JAYWIO010000001">
    <property type="protein sequence ID" value="KAK7290312.1"/>
    <property type="molecule type" value="Genomic_DNA"/>
</dbReference>
<name>A0AAN9PA57_CROPI</name>
<sequence length="90" mass="10613">MLFEFLCYLVTCFTFTSIYSSSFRMWQRVPGPLFVALKWLRSVFFSFHHPPFSLSLSLSLDSLVWYRSDSFLFNTILPPLSLPLTLKFQT</sequence>